<reference evidence="2 3" key="1">
    <citation type="submission" date="2022-05" db="EMBL/GenBank/DDBJ databases">
        <title>Microbulbifer sp. nov., isolated from sponge.</title>
        <authorList>
            <person name="Gao L."/>
        </authorList>
    </citation>
    <scope>NUCLEOTIDE SEQUENCE [LARGE SCALE GENOMIC DNA]</scope>
    <source>
        <strain evidence="2 3">MI-G</strain>
    </source>
</reference>
<dbReference type="RefSeq" id="WP_301418352.1">
    <property type="nucleotide sequence ID" value="NZ_CP098023.1"/>
</dbReference>
<sequence>MIPLSLCTCSVIDYFWLSTPTIEPRSLTRWIATAFDTDATAQVRRLFGDNQPAAGGSTSLCHIYPALLVSPGIAGTGGKKTRHPRQAAHSSSTLVSKNPVRLRAWEREILPKERRKSNSIGGIEPADFSRFYVFTDARKD</sequence>
<evidence type="ECO:0000256" key="1">
    <source>
        <dbReference type="SAM" id="MobiDB-lite"/>
    </source>
</evidence>
<proteinExistence type="predicted"/>
<gene>
    <name evidence="2" type="ORF">M8T91_07510</name>
</gene>
<accession>A0ABY9EHN2</accession>
<feature type="region of interest" description="Disordered" evidence="1">
    <location>
        <begin position="75"/>
        <end position="94"/>
    </location>
</feature>
<evidence type="ECO:0000313" key="3">
    <source>
        <dbReference type="Proteomes" id="UP001321520"/>
    </source>
</evidence>
<organism evidence="2 3">
    <name type="scientific">Microbulbifer spongiae</name>
    <dbReference type="NCBI Taxonomy" id="2944933"/>
    <lineage>
        <taxon>Bacteria</taxon>
        <taxon>Pseudomonadati</taxon>
        <taxon>Pseudomonadota</taxon>
        <taxon>Gammaproteobacteria</taxon>
        <taxon>Cellvibrionales</taxon>
        <taxon>Microbulbiferaceae</taxon>
        <taxon>Microbulbifer</taxon>
    </lineage>
</organism>
<dbReference type="Proteomes" id="UP001321520">
    <property type="component" value="Chromosome"/>
</dbReference>
<evidence type="ECO:0000313" key="2">
    <source>
        <dbReference type="EMBL" id="WKD51254.1"/>
    </source>
</evidence>
<protein>
    <submittedName>
        <fullName evidence="2">Uncharacterized protein</fullName>
    </submittedName>
</protein>
<dbReference type="EMBL" id="CP098023">
    <property type="protein sequence ID" value="WKD51254.1"/>
    <property type="molecule type" value="Genomic_DNA"/>
</dbReference>
<name>A0ABY9EHN2_9GAMM</name>
<keyword evidence="3" id="KW-1185">Reference proteome</keyword>